<dbReference type="Proteomes" id="UP000076858">
    <property type="component" value="Unassembled WGS sequence"/>
</dbReference>
<dbReference type="AlphaFoldDB" id="A0A164GEF9"/>
<organism evidence="1 2">
    <name type="scientific">Daphnia magna</name>
    <dbReference type="NCBI Taxonomy" id="35525"/>
    <lineage>
        <taxon>Eukaryota</taxon>
        <taxon>Metazoa</taxon>
        <taxon>Ecdysozoa</taxon>
        <taxon>Arthropoda</taxon>
        <taxon>Crustacea</taxon>
        <taxon>Branchiopoda</taxon>
        <taxon>Diplostraca</taxon>
        <taxon>Cladocera</taxon>
        <taxon>Anomopoda</taxon>
        <taxon>Daphniidae</taxon>
        <taxon>Daphnia</taxon>
    </lineage>
</organism>
<dbReference type="OrthoDB" id="7698710at2759"/>
<gene>
    <name evidence="1" type="ORF">APZ42_005526</name>
</gene>
<name>A0A164GEF9_9CRUS</name>
<evidence type="ECO:0000313" key="2">
    <source>
        <dbReference type="Proteomes" id="UP000076858"/>
    </source>
</evidence>
<accession>A0A164GEF9</accession>
<dbReference type="EMBL" id="LRGB01015561">
    <property type="protein sequence ID" value="KZR98862.1"/>
    <property type="molecule type" value="Genomic_DNA"/>
</dbReference>
<keyword evidence="2" id="KW-1185">Reference proteome</keyword>
<reference evidence="1 2" key="1">
    <citation type="submission" date="2016-03" db="EMBL/GenBank/DDBJ databases">
        <title>EvidentialGene: Evidence-directed Construction of Genes on Genomes.</title>
        <authorList>
            <person name="Gilbert D.G."/>
            <person name="Choi J.-H."/>
            <person name="Mockaitis K."/>
            <person name="Colbourne J."/>
            <person name="Pfrender M."/>
        </authorList>
    </citation>
    <scope>NUCLEOTIDE SEQUENCE [LARGE SCALE GENOMIC DNA]</scope>
    <source>
        <strain evidence="1 2">Xinb3</strain>
        <tissue evidence="1">Complete organism</tissue>
    </source>
</reference>
<protein>
    <submittedName>
        <fullName evidence="1">Uncharacterized protein</fullName>
    </submittedName>
</protein>
<comment type="caution">
    <text evidence="1">The sequence shown here is derived from an EMBL/GenBank/DDBJ whole genome shotgun (WGS) entry which is preliminary data.</text>
</comment>
<proteinExistence type="predicted"/>
<sequence>MMGGNFKGDATANSQAFEKILRTGIAYNSIYDNTTLSRESEKEYKLIRNSEKCKIKMTKALALLPESNFIMLNEIYKALVRPKTSSQSCTVAFLAGYVVRVLTEQEFCEDCIARLQGVKCTDPLMQLIYRLDRGGLLYPSIEFVSRLWAIYLFVKESLMQISGSTFMLNGLVEFLVPQLEKCRTFVGEIARPGENNKDLIGVIFKKYLKPILSNKRKLHKILNQKRNRGERGQTGQKISFLFI</sequence>
<evidence type="ECO:0000313" key="1">
    <source>
        <dbReference type="EMBL" id="KZR98862.1"/>
    </source>
</evidence>